<sequence length="171" mass="18509">MSLVCTAFILSWVYGMGPLVRILGNQGCGHQDYAGARGRCFMQLGVSSVEVVWTVLMFGEGLLTDKRNRDKAYRETMGWELEVDGESALANRARAQQELASRESRAARFGVVEYQPDLSLEGGAGGGAAGAGAGRRRVVGVDEDHEGDNNGQELEMEPLPPYMPKARSNQA</sequence>
<protein>
    <submittedName>
        <fullName evidence="2">Uncharacterized protein</fullName>
    </submittedName>
</protein>
<evidence type="ECO:0000256" key="1">
    <source>
        <dbReference type="SAM" id="MobiDB-lite"/>
    </source>
</evidence>
<organism evidence="2 3">
    <name type="scientific">Linnemannia exigua</name>
    <dbReference type="NCBI Taxonomy" id="604196"/>
    <lineage>
        <taxon>Eukaryota</taxon>
        <taxon>Fungi</taxon>
        <taxon>Fungi incertae sedis</taxon>
        <taxon>Mucoromycota</taxon>
        <taxon>Mortierellomycotina</taxon>
        <taxon>Mortierellomycetes</taxon>
        <taxon>Mortierellales</taxon>
        <taxon>Mortierellaceae</taxon>
        <taxon>Linnemannia</taxon>
    </lineage>
</organism>
<evidence type="ECO:0000313" key="2">
    <source>
        <dbReference type="EMBL" id="KAG0264040.1"/>
    </source>
</evidence>
<keyword evidence="3" id="KW-1185">Reference proteome</keyword>
<comment type="caution">
    <text evidence="2">The sequence shown here is derived from an EMBL/GenBank/DDBJ whole genome shotgun (WGS) entry which is preliminary data.</text>
</comment>
<evidence type="ECO:0000313" key="3">
    <source>
        <dbReference type="Proteomes" id="UP001194580"/>
    </source>
</evidence>
<dbReference type="EMBL" id="JAAAIL010001851">
    <property type="protein sequence ID" value="KAG0264040.1"/>
    <property type="molecule type" value="Genomic_DNA"/>
</dbReference>
<name>A0AAD4H3J3_9FUNG</name>
<feature type="non-terminal residue" evidence="2">
    <location>
        <position position="171"/>
    </location>
</feature>
<feature type="compositionally biased region" description="Gly residues" evidence="1">
    <location>
        <begin position="122"/>
        <end position="133"/>
    </location>
</feature>
<proteinExistence type="predicted"/>
<dbReference type="Proteomes" id="UP001194580">
    <property type="component" value="Unassembled WGS sequence"/>
</dbReference>
<accession>A0AAD4H3J3</accession>
<feature type="region of interest" description="Disordered" evidence="1">
    <location>
        <begin position="122"/>
        <end position="171"/>
    </location>
</feature>
<dbReference type="AlphaFoldDB" id="A0AAD4H3J3"/>
<reference evidence="2" key="1">
    <citation type="journal article" date="2020" name="Fungal Divers.">
        <title>Resolving the Mortierellaceae phylogeny through synthesis of multi-gene phylogenetics and phylogenomics.</title>
        <authorList>
            <person name="Vandepol N."/>
            <person name="Liber J."/>
            <person name="Desiro A."/>
            <person name="Na H."/>
            <person name="Kennedy M."/>
            <person name="Barry K."/>
            <person name="Grigoriev I.V."/>
            <person name="Miller A.N."/>
            <person name="O'Donnell K."/>
            <person name="Stajich J.E."/>
            <person name="Bonito G."/>
        </authorList>
    </citation>
    <scope>NUCLEOTIDE SEQUENCE</scope>
    <source>
        <strain evidence="2">NRRL 28262</strain>
    </source>
</reference>
<gene>
    <name evidence="2" type="ORF">BGZ95_003673</name>
</gene>